<evidence type="ECO:0000313" key="4">
    <source>
        <dbReference type="EMBL" id="MDF2259699.1"/>
    </source>
</evidence>
<name>A0ABT5Z7A5_9ACTN</name>
<evidence type="ECO:0000259" key="3">
    <source>
        <dbReference type="Pfam" id="PF00437"/>
    </source>
</evidence>
<organism evidence="4 5">
    <name type="scientific">Streptantibioticus ferralitis</name>
    <dbReference type="NCBI Taxonomy" id="236510"/>
    <lineage>
        <taxon>Bacteria</taxon>
        <taxon>Bacillati</taxon>
        <taxon>Actinomycetota</taxon>
        <taxon>Actinomycetes</taxon>
        <taxon>Kitasatosporales</taxon>
        <taxon>Streptomycetaceae</taxon>
        <taxon>Streptantibioticus</taxon>
    </lineage>
</organism>
<keyword evidence="5" id="KW-1185">Reference proteome</keyword>
<accession>A0ABT5Z7A5</accession>
<dbReference type="Pfam" id="PF00437">
    <property type="entry name" value="T2SSE"/>
    <property type="match status" value="1"/>
</dbReference>
<comment type="similarity">
    <text evidence="1">Belongs to the GSP E family.</text>
</comment>
<reference evidence="4 5" key="1">
    <citation type="submission" date="2023-03" db="EMBL/GenBank/DDBJ databases">
        <title>Draft genome sequence of type strain Streptomyces ferralitis JCM 14344.</title>
        <authorList>
            <person name="Klaysubun C."/>
            <person name="Duangmal K."/>
        </authorList>
    </citation>
    <scope>NUCLEOTIDE SEQUENCE [LARGE SCALE GENOMIC DNA]</scope>
    <source>
        <strain evidence="4 5">JCM 14344</strain>
    </source>
</reference>
<dbReference type="PANTHER" id="PTHR30486">
    <property type="entry name" value="TWITCHING MOTILITY PROTEIN PILT"/>
    <property type="match status" value="1"/>
</dbReference>
<dbReference type="InterPro" id="IPR027417">
    <property type="entry name" value="P-loop_NTPase"/>
</dbReference>
<feature type="region of interest" description="Disordered" evidence="2">
    <location>
        <begin position="1"/>
        <end position="46"/>
    </location>
</feature>
<evidence type="ECO:0000256" key="2">
    <source>
        <dbReference type="SAM" id="MobiDB-lite"/>
    </source>
</evidence>
<sequence length="520" mass="56839">MTPNGQPSNGHAGHVPRTPLGHAFFNAQPARPEPVGPPVPEAPAPASRVAAGSVSATDVSGLPGALPVPWAVIQDLRRQVSDDVTEEQERRAQLGQRLVGQAEEAFSRSAIARRVAAWAAQYAQAHEPLTRGQETTVQTAVFDAMHRAGPVQRYLDDPSVENIAIDGWDLVFVQYNNKSRQRVPGFFSTDQELIDWVNLMAAQSGYGERALSPATPEVEFRLPDGSRATATLLTTRPTVAIRRHGLMRHGLEQLVKWGTIDSVLSTFLQCCVLAQKNILIAGPMDAGKTTLLRALARCVPAEERIATLESDRELFLDDRQAFGIEPHVLAFEARKSNGERDRSGNLIGEVSVGDMVPMTLRFNATRVIVGEVRSIEAFAMLDAMASGGLGGMCTIHARQPSVVLPRLVQLCTRTGMTVESAHMLVSQTIDLVVYIKRVDRTRLGGRVQRFVTEVNQVDGLTENGRPALVPLFGPRADDPRAYPQHSPSPEFIEDLSNVGFDPRWLQIGGQWGELEQEKAQ</sequence>
<dbReference type="SUPFAM" id="SSF52540">
    <property type="entry name" value="P-loop containing nucleoside triphosphate hydrolases"/>
    <property type="match status" value="1"/>
</dbReference>
<feature type="compositionally biased region" description="Pro residues" evidence="2">
    <location>
        <begin position="31"/>
        <end position="43"/>
    </location>
</feature>
<gene>
    <name evidence="4" type="ORF">P2L57_29460</name>
</gene>
<proteinExistence type="inferred from homology"/>
<dbReference type="Gene3D" id="3.40.50.300">
    <property type="entry name" value="P-loop containing nucleotide triphosphate hydrolases"/>
    <property type="match status" value="1"/>
</dbReference>
<dbReference type="CDD" id="cd01130">
    <property type="entry name" value="VirB11-like_ATPase"/>
    <property type="match status" value="1"/>
</dbReference>
<comment type="caution">
    <text evidence="4">The sequence shown here is derived from an EMBL/GenBank/DDBJ whole genome shotgun (WGS) entry which is preliminary data.</text>
</comment>
<dbReference type="PANTHER" id="PTHR30486:SF6">
    <property type="entry name" value="TYPE IV PILUS RETRACTATION ATPASE PILT"/>
    <property type="match status" value="1"/>
</dbReference>
<feature type="domain" description="Bacterial type II secretion system protein E" evidence="3">
    <location>
        <begin position="211"/>
        <end position="429"/>
    </location>
</feature>
<dbReference type="InterPro" id="IPR050921">
    <property type="entry name" value="T4SS_GSP_E_ATPase"/>
</dbReference>
<dbReference type="InterPro" id="IPR001482">
    <property type="entry name" value="T2SS/T4SS_dom"/>
</dbReference>
<protein>
    <submittedName>
        <fullName evidence="4">CpaF/VirB11 family protein</fullName>
    </submittedName>
</protein>
<dbReference type="Gene3D" id="3.30.450.380">
    <property type="match status" value="1"/>
</dbReference>
<evidence type="ECO:0000256" key="1">
    <source>
        <dbReference type="ARBA" id="ARBA00006611"/>
    </source>
</evidence>
<dbReference type="Proteomes" id="UP001220022">
    <property type="component" value="Unassembled WGS sequence"/>
</dbReference>
<evidence type="ECO:0000313" key="5">
    <source>
        <dbReference type="Proteomes" id="UP001220022"/>
    </source>
</evidence>
<dbReference type="EMBL" id="JARHTQ010000025">
    <property type="protein sequence ID" value="MDF2259699.1"/>
    <property type="molecule type" value="Genomic_DNA"/>
</dbReference>